<organism evidence="1 2">
    <name type="scientific">Fusarium oxysporum f. sp. rapae</name>
    <dbReference type="NCBI Taxonomy" id="485398"/>
    <lineage>
        <taxon>Eukaryota</taxon>
        <taxon>Fungi</taxon>
        <taxon>Dikarya</taxon>
        <taxon>Ascomycota</taxon>
        <taxon>Pezizomycotina</taxon>
        <taxon>Sordariomycetes</taxon>
        <taxon>Hypocreomycetidae</taxon>
        <taxon>Hypocreales</taxon>
        <taxon>Nectriaceae</taxon>
        <taxon>Fusarium</taxon>
        <taxon>Fusarium oxysporum species complex</taxon>
    </lineage>
</organism>
<gene>
    <name evidence="1" type="ORF">Forpe1208_v017144</name>
</gene>
<protein>
    <submittedName>
        <fullName evidence="1">Uncharacterized protein</fullName>
    </submittedName>
</protein>
<dbReference type="AlphaFoldDB" id="A0A8J5TNT2"/>
<sequence>MRRSTKKEKEQWSPWTLTQLSRDYNKFWQHSYTYLTKHLICPFQLKDYMATCFNDRKDDNVVDKRLRPPVNPIDVRLTAENLIRVSLYELYEAGATFSRYKAELGANVRLGGCGEQKVSKEETKRRHSVFKRLDTLIFNGPLRELLPGTKGTGKIGSIFMDQYTNIWLHPTPEYLSSNPALDPGLREALYELWTSAAVKSLNLLFLPLRESDGEGILPLDYEPRCQLSGPFWNQHPHKSHILSVKSIERYKHKHRIVSAFVVKPKGYVLPEGYSLKEIGINEEKIHAAGGAAVYLQLVGAEDQKFDIQLEG</sequence>
<comment type="caution">
    <text evidence="1">The sequence shown here is derived from an EMBL/GenBank/DDBJ whole genome shotgun (WGS) entry which is preliminary data.</text>
</comment>
<accession>A0A8J5TNT2</accession>
<evidence type="ECO:0000313" key="1">
    <source>
        <dbReference type="EMBL" id="KAG7402529.1"/>
    </source>
</evidence>
<dbReference type="EMBL" id="JAELUQ010000018">
    <property type="protein sequence ID" value="KAG7402529.1"/>
    <property type="molecule type" value="Genomic_DNA"/>
</dbReference>
<name>A0A8J5TNT2_FUSOX</name>
<reference evidence="1" key="1">
    <citation type="submission" date="2021-04" db="EMBL/GenBank/DDBJ databases">
        <title>First draft genome resource for Brassicaceae pathogens Fusarium oxysporum f. sp. raphani and Fusarium oxysporum f. sp. rapae.</title>
        <authorList>
            <person name="Asai S."/>
        </authorList>
    </citation>
    <scope>NUCLEOTIDE SEQUENCE</scope>
    <source>
        <strain evidence="1">Tf1208</strain>
    </source>
</reference>
<evidence type="ECO:0000313" key="2">
    <source>
        <dbReference type="Proteomes" id="UP000694050"/>
    </source>
</evidence>
<proteinExistence type="predicted"/>
<dbReference type="Proteomes" id="UP000694050">
    <property type="component" value="Unassembled WGS sequence"/>
</dbReference>